<gene>
    <name evidence="1" type="ORF">JFP838_pA0345</name>
</gene>
<dbReference type="AlphaFoldDB" id="A0A140GRV2"/>
<evidence type="ECO:0000313" key="2">
    <source>
        <dbReference type="Proteomes" id="UP000070260"/>
    </source>
</evidence>
<dbReference type="RefSeq" id="WP_061429847.1">
    <property type="nucleotide sequence ID" value="NZ_CATNZX010000014.1"/>
</dbReference>
<geneLocation type="plasmid" evidence="1 2">
    <name>pJFP838A</name>
</geneLocation>
<name>A0A140GRV2_CLOPF</name>
<dbReference type="Proteomes" id="UP000070260">
    <property type="component" value="Plasmid pJFP838A"/>
</dbReference>
<accession>A0A140GRV2</accession>
<proteinExistence type="predicted"/>
<reference evidence="1 2" key="1">
    <citation type="journal article" date="2016" name="PLoS ONE">
        <title>Plasmid Characterization and Chromosome Analysis of Two netF+ Clostridium perfringens Isolates Associated with Foal and Canine Necrotizing Enteritis.</title>
        <authorList>
            <person name="Mehdizadeh Gohari I."/>
            <person name="Kropinski A.M."/>
            <person name="Weese S.J."/>
            <person name="Parreira V.R."/>
            <person name="Whitehead A.E."/>
            <person name="Boerlin P."/>
            <person name="Prescott J.F."/>
        </authorList>
    </citation>
    <scope>NUCLEOTIDE SEQUENCE [LARGE SCALE GENOMIC DNA]</scope>
    <source>
        <strain evidence="1 2">JP838</strain>
        <plasmid evidence="2">Plasmid pJFP838A</plasmid>
    </source>
</reference>
<evidence type="ECO:0000313" key="1">
    <source>
        <dbReference type="EMBL" id="AMN31261.1"/>
    </source>
</evidence>
<dbReference type="OrthoDB" id="2628479at2"/>
<organism evidence="1 2">
    <name type="scientific">Clostridium perfringens</name>
    <dbReference type="NCBI Taxonomy" id="1502"/>
    <lineage>
        <taxon>Bacteria</taxon>
        <taxon>Bacillati</taxon>
        <taxon>Bacillota</taxon>
        <taxon>Clostridia</taxon>
        <taxon>Eubacteriales</taxon>
        <taxon>Clostridiaceae</taxon>
        <taxon>Clostridium</taxon>
    </lineage>
</organism>
<keyword evidence="1" id="KW-0614">Plasmid</keyword>
<dbReference type="PATRIC" id="fig|1502.177.peg.3555"/>
<protein>
    <submittedName>
        <fullName evidence="1">Uncharacterized protein</fullName>
    </submittedName>
</protein>
<dbReference type="EMBL" id="CP013615">
    <property type="protein sequence ID" value="AMN31261.1"/>
    <property type="molecule type" value="Genomic_DNA"/>
</dbReference>
<sequence length="157" mass="18306">MRISQVKRMEAINKLIIKIGDIDRGFFNSKNGRAEFIELRTTVRFKDAYTQRIISIRDEGYVKGFNNGGTLLTLVRNFKHYIITGKTKGNSSLYSTHWGYSIEGMNEIIEFAKELGYIDKSNPTYKEYLIKLYNEDSCLLSDWLKEEIENTLLNKEI</sequence>